<reference evidence="6 7" key="1">
    <citation type="submission" date="2023-06" db="EMBL/GenBank/DDBJ databases">
        <title>Actinomycetospora Odt1-22.</title>
        <authorList>
            <person name="Supong K."/>
        </authorList>
    </citation>
    <scope>NUCLEOTIDE SEQUENCE [LARGE SCALE GENOMIC DNA]</scope>
    <source>
        <strain evidence="6 7">Odt1-22</strain>
    </source>
</reference>
<dbReference type="EC" id="1.13.11.-" evidence="5"/>
<evidence type="ECO:0000313" key="7">
    <source>
        <dbReference type="Proteomes" id="UP001231924"/>
    </source>
</evidence>
<evidence type="ECO:0000256" key="4">
    <source>
        <dbReference type="ARBA" id="ARBA00023004"/>
    </source>
</evidence>
<dbReference type="PANTHER" id="PTHR10543:SF89">
    <property type="entry name" value="CAROTENOID 9,10(9',10')-CLEAVAGE DIOXYGENASE 1"/>
    <property type="match status" value="1"/>
</dbReference>
<comment type="caution">
    <text evidence="6">The sequence shown here is derived from an EMBL/GenBank/DDBJ whole genome shotgun (WGS) entry which is preliminary data.</text>
</comment>
<keyword evidence="7" id="KW-1185">Reference proteome</keyword>
<accession>A0ABT7M2V1</accession>
<evidence type="ECO:0000256" key="2">
    <source>
        <dbReference type="ARBA" id="ARBA00022723"/>
    </source>
</evidence>
<sequence length="460" mass="49142">MTETADRPVYLAGRYAPVPDEIDAVDLPVEGTLPPELDGRYLRNGPNPLPGEDPGHWFLGHGMLHGVRLRGGRAEWYRNRWVRTGALAGRSMLGPDGVDLTAVVANTHVVEHAGRLLALVEGGLPYEVDADLGTVGPCDFDGRLHTAMTAHPKTDPDTGDLHFYGYSPVAPFLTYHRLSAAGELVVSRPVEVRGPTMMHDAAITAHHVVWLDLPMTFSWERLAQGMPFGWDEGYGARLGVMRHDDPTATVRWFEIEPCYVFHVGTAHEDAQGRIVLDAARYAPADAVAMWSGDRAATSSAALGRDAASRAAATGAARMHRWTLDPASGRVTETPLAERPVEFPTLSDALVGRDARYRYAVSSAGGRHAIVKLDVHAGTTTSHELGADVAAGEAVFVPAAGGTAEDDGWLLTITTRVDGSASQLLVLDASDVTRRVAAVTLPRGVPAGFHGSWVASPGEAT</sequence>
<gene>
    <name evidence="6" type="ORF">QRT03_03400</name>
</gene>
<proteinExistence type="inferred from homology"/>
<keyword evidence="2 5" id="KW-0479">Metal-binding</keyword>
<keyword evidence="3 5" id="KW-0560">Oxidoreductase</keyword>
<comment type="cofactor">
    <cofactor evidence="5">
        <name>Fe(2+)</name>
        <dbReference type="ChEBI" id="CHEBI:29033"/>
    </cofactor>
    <text evidence="5">Binds 1 Fe(2+) ion per subunit.</text>
</comment>
<dbReference type="InterPro" id="IPR004294">
    <property type="entry name" value="Carotenoid_Oase"/>
</dbReference>
<protein>
    <recommendedName>
        <fullName evidence="5">Dioxygenase</fullName>
        <ecNumber evidence="5">1.13.11.-</ecNumber>
    </recommendedName>
</protein>
<dbReference type="PANTHER" id="PTHR10543">
    <property type="entry name" value="BETA-CAROTENE DIOXYGENASE"/>
    <property type="match status" value="1"/>
</dbReference>
<evidence type="ECO:0000256" key="3">
    <source>
        <dbReference type="ARBA" id="ARBA00023002"/>
    </source>
</evidence>
<dbReference type="Pfam" id="PF03055">
    <property type="entry name" value="RPE65"/>
    <property type="match status" value="1"/>
</dbReference>
<evidence type="ECO:0000256" key="5">
    <source>
        <dbReference type="RuleBase" id="RU364048"/>
    </source>
</evidence>
<dbReference type="EMBL" id="JASVWF010000001">
    <property type="protein sequence ID" value="MDL5154990.1"/>
    <property type="molecule type" value="Genomic_DNA"/>
</dbReference>
<name>A0ABT7M2V1_9PSEU</name>
<dbReference type="Proteomes" id="UP001231924">
    <property type="component" value="Unassembled WGS sequence"/>
</dbReference>
<evidence type="ECO:0000256" key="1">
    <source>
        <dbReference type="ARBA" id="ARBA00006787"/>
    </source>
</evidence>
<evidence type="ECO:0000313" key="6">
    <source>
        <dbReference type="EMBL" id="MDL5154990.1"/>
    </source>
</evidence>
<organism evidence="6 7">
    <name type="scientific">Actinomycetospora termitidis</name>
    <dbReference type="NCBI Taxonomy" id="3053470"/>
    <lineage>
        <taxon>Bacteria</taxon>
        <taxon>Bacillati</taxon>
        <taxon>Actinomycetota</taxon>
        <taxon>Actinomycetes</taxon>
        <taxon>Pseudonocardiales</taxon>
        <taxon>Pseudonocardiaceae</taxon>
        <taxon>Actinomycetospora</taxon>
    </lineage>
</organism>
<keyword evidence="5" id="KW-0223">Dioxygenase</keyword>
<comment type="similarity">
    <text evidence="1 5">Belongs to the carotenoid oxygenase family.</text>
</comment>
<keyword evidence="4 5" id="KW-0408">Iron</keyword>
<dbReference type="RefSeq" id="WP_286051080.1">
    <property type="nucleotide sequence ID" value="NZ_JASVWF010000001.1"/>
</dbReference>